<comment type="similarity">
    <text evidence="1">Belongs to the protein kinase superfamily. ADCK protein kinase family.</text>
</comment>
<dbReference type="Proteomes" id="UP001189429">
    <property type="component" value="Unassembled WGS sequence"/>
</dbReference>
<evidence type="ECO:0000256" key="1">
    <source>
        <dbReference type="ARBA" id="ARBA00009670"/>
    </source>
</evidence>
<protein>
    <recommendedName>
        <fullName evidence="2">ABC1 atypical kinase-like domain-containing protein</fullName>
    </recommendedName>
</protein>
<dbReference type="PANTHER" id="PTHR10566:SF117">
    <property type="entry name" value="UNUSUAL PROTEIN KINASE-RELATED"/>
    <property type="match status" value="1"/>
</dbReference>
<dbReference type="EMBL" id="CAUYUJ010015884">
    <property type="protein sequence ID" value="CAK0859270.1"/>
    <property type="molecule type" value="Genomic_DNA"/>
</dbReference>
<reference evidence="3" key="1">
    <citation type="submission" date="2023-10" db="EMBL/GenBank/DDBJ databases">
        <authorList>
            <person name="Chen Y."/>
            <person name="Shah S."/>
            <person name="Dougan E. K."/>
            <person name="Thang M."/>
            <person name="Chan C."/>
        </authorList>
    </citation>
    <scope>NUCLEOTIDE SEQUENCE [LARGE SCALE GENOMIC DNA]</scope>
</reference>
<dbReference type="InterPro" id="IPR004147">
    <property type="entry name" value="ABC1_dom"/>
</dbReference>
<feature type="domain" description="ABC1 atypical kinase-like" evidence="2">
    <location>
        <begin position="20"/>
        <end position="77"/>
    </location>
</feature>
<sequence>MDCFPEVAASFLSYLQEIGVRDSRRTDFVALLDEFASRIYEELDYEKECANGLQVEQDMAHLERVVIPTNYPQYCSRK</sequence>
<evidence type="ECO:0000259" key="2">
    <source>
        <dbReference type="Pfam" id="PF03109"/>
    </source>
</evidence>
<comment type="caution">
    <text evidence="3">The sequence shown here is derived from an EMBL/GenBank/DDBJ whole genome shotgun (WGS) entry which is preliminary data.</text>
</comment>
<proteinExistence type="inferred from homology"/>
<gene>
    <name evidence="3" type="ORF">PCOR1329_LOCUS48689</name>
</gene>
<organism evidence="3 4">
    <name type="scientific">Prorocentrum cordatum</name>
    <dbReference type="NCBI Taxonomy" id="2364126"/>
    <lineage>
        <taxon>Eukaryota</taxon>
        <taxon>Sar</taxon>
        <taxon>Alveolata</taxon>
        <taxon>Dinophyceae</taxon>
        <taxon>Prorocentrales</taxon>
        <taxon>Prorocentraceae</taxon>
        <taxon>Prorocentrum</taxon>
    </lineage>
</organism>
<keyword evidence="4" id="KW-1185">Reference proteome</keyword>
<accession>A0ABN9UJA5</accession>
<evidence type="ECO:0000313" key="4">
    <source>
        <dbReference type="Proteomes" id="UP001189429"/>
    </source>
</evidence>
<dbReference type="PANTHER" id="PTHR10566">
    <property type="entry name" value="CHAPERONE-ACTIVITY OF BC1 COMPLEX CABC1 -RELATED"/>
    <property type="match status" value="1"/>
</dbReference>
<evidence type="ECO:0000313" key="3">
    <source>
        <dbReference type="EMBL" id="CAK0859270.1"/>
    </source>
</evidence>
<name>A0ABN9UJA5_9DINO</name>
<dbReference type="Pfam" id="PF03109">
    <property type="entry name" value="ABC1"/>
    <property type="match status" value="1"/>
</dbReference>
<feature type="non-terminal residue" evidence="3">
    <location>
        <position position="78"/>
    </location>
</feature>
<dbReference type="InterPro" id="IPR050154">
    <property type="entry name" value="UbiB_kinase"/>
</dbReference>